<dbReference type="EMBL" id="SRLO01000593">
    <property type="protein sequence ID" value="TNN51133.1"/>
    <property type="molecule type" value="Genomic_DNA"/>
</dbReference>
<sequence length="68" mass="7558">MKSMRQGAASARQTHTGETDVSCRAQSRCSRESRDPFRGVSEDAESVGLIAAAFDAEWKRRSRSYTDC</sequence>
<evidence type="ECO:0000313" key="2">
    <source>
        <dbReference type="EMBL" id="TNN51133.1"/>
    </source>
</evidence>
<dbReference type="AlphaFoldDB" id="A0A4Z2GE06"/>
<organism evidence="2 3">
    <name type="scientific">Liparis tanakae</name>
    <name type="common">Tanaka's snailfish</name>
    <dbReference type="NCBI Taxonomy" id="230148"/>
    <lineage>
        <taxon>Eukaryota</taxon>
        <taxon>Metazoa</taxon>
        <taxon>Chordata</taxon>
        <taxon>Craniata</taxon>
        <taxon>Vertebrata</taxon>
        <taxon>Euteleostomi</taxon>
        <taxon>Actinopterygii</taxon>
        <taxon>Neopterygii</taxon>
        <taxon>Teleostei</taxon>
        <taxon>Neoteleostei</taxon>
        <taxon>Acanthomorphata</taxon>
        <taxon>Eupercaria</taxon>
        <taxon>Perciformes</taxon>
        <taxon>Cottioidei</taxon>
        <taxon>Cottales</taxon>
        <taxon>Liparidae</taxon>
        <taxon>Liparis</taxon>
    </lineage>
</organism>
<comment type="caution">
    <text evidence="2">The sequence shown here is derived from an EMBL/GenBank/DDBJ whole genome shotgun (WGS) entry which is preliminary data.</text>
</comment>
<feature type="region of interest" description="Disordered" evidence="1">
    <location>
        <begin position="1"/>
        <end position="42"/>
    </location>
</feature>
<feature type="compositionally biased region" description="Basic and acidic residues" evidence="1">
    <location>
        <begin position="29"/>
        <end position="41"/>
    </location>
</feature>
<reference evidence="2 3" key="1">
    <citation type="submission" date="2019-03" db="EMBL/GenBank/DDBJ databases">
        <title>First draft genome of Liparis tanakae, snailfish: a comprehensive survey of snailfish specific genes.</title>
        <authorList>
            <person name="Kim W."/>
            <person name="Song I."/>
            <person name="Jeong J.-H."/>
            <person name="Kim D."/>
            <person name="Kim S."/>
            <person name="Ryu S."/>
            <person name="Song J.Y."/>
            <person name="Lee S.K."/>
        </authorList>
    </citation>
    <scope>NUCLEOTIDE SEQUENCE [LARGE SCALE GENOMIC DNA]</scope>
    <source>
        <tissue evidence="2">Muscle</tissue>
    </source>
</reference>
<gene>
    <name evidence="2" type="ORF">EYF80_038654</name>
</gene>
<protein>
    <submittedName>
        <fullName evidence="2">Uncharacterized protein</fullName>
    </submittedName>
</protein>
<evidence type="ECO:0000256" key="1">
    <source>
        <dbReference type="SAM" id="MobiDB-lite"/>
    </source>
</evidence>
<accession>A0A4Z2GE06</accession>
<name>A0A4Z2GE06_9TELE</name>
<evidence type="ECO:0000313" key="3">
    <source>
        <dbReference type="Proteomes" id="UP000314294"/>
    </source>
</evidence>
<keyword evidence="3" id="KW-1185">Reference proteome</keyword>
<proteinExistence type="predicted"/>
<dbReference type="Proteomes" id="UP000314294">
    <property type="component" value="Unassembled WGS sequence"/>
</dbReference>